<feature type="region of interest" description="Disordered" evidence="1">
    <location>
        <begin position="1"/>
        <end position="399"/>
    </location>
</feature>
<feature type="compositionally biased region" description="Basic and acidic residues" evidence="1">
    <location>
        <begin position="88"/>
        <end position="99"/>
    </location>
</feature>
<organism evidence="2 3">
    <name type="scientific">Amorphotheca resinae ATCC 22711</name>
    <dbReference type="NCBI Taxonomy" id="857342"/>
    <lineage>
        <taxon>Eukaryota</taxon>
        <taxon>Fungi</taxon>
        <taxon>Dikarya</taxon>
        <taxon>Ascomycota</taxon>
        <taxon>Pezizomycotina</taxon>
        <taxon>Leotiomycetes</taxon>
        <taxon>Helotiales</taxon>
        <taxon>Amorphothecaceae</taxon>
        <taxon>Amorphotheca</taxon>
    </lineage>
</organism>
<feature type="compositionally biased region" description="Low complexity" evidence="1">
    <location>
        <begin position="163"/>
        <end position="191"/>
    </location>
</feature>
<feature type="compositionally biased region" description="Polar residues" evidence="1">
    <location>
        <begin position="102"/>
        <end position="116"/>
    </location>
</feature>
<feature type="compositionally biased region" description="Polar residues" evidence="1">
    <location>
        <begin position="264"/>
        <end position="274"/>
    </location>
</feature>
<feature type="region of interest" description="Disordered" evidence="1">
    <location>
        <begin position="434"/>
        <end position="523"/>
    </location>
</feature>
<dbReference type="EMBL" id="KZ679009">
    <property type="protein sequence ID" value="PSS22408.1"/>
    <property type="molecule type" value="Genomic_DNA"/>
</dbReference>
<proteinExistence type="predicted"/>
<keyword evidence="3" id="KW-1185">Reference proteome</keyword>
<feature type="compositionally biased region" description="Basic and acidic residues" evidence="1">
    <location>
        <begin position="127"/>
        <end position="136"/>
    </location>
</feature>
<dbReference type="PANTHER" id="PTHR22794">
    <property type="entry name" value="THAP DOMAIN PROTEIN 11"/>
    <property type="match status" value="1"/>
</dbReference>
<dbReference type="RefSeq" id="XP_024722563.1">
    <property type="nucleotide sequence ID" value="XM_024866522.1"/>
</dbReference>
<feature type="compositionally biased region" description="Gly residues" evidence="1">
    <location>
        <begin position="383"/>
        <end position="396"/>
    </location>
</feature>
<dbReference type="PANTHER" id="PTHR22794:SF2">
    <property type="entry name" value="THAP DOMAIN-CONTAINING PROTEIN 11"/>
    <property type="match status" value="1"/>
</dbReference>
<accession>A0A2T3B6P6</accession>
<gene>
    <name evidence="2" type="ORF">M430DRAFT_34291</name>
</gene>
<dbReference type="GO" id="GO:0031931">
    <property type="term" value="C:TORC1 complex"/>
    <property type="evidence" value="ECO:0007669"/>
    <property type="project" value="TreeGrafter"/>
</dbReference>
<dbReference type="GeneID" id="36574603"/>
<dbReference type="InParanoid" id="A0A2T3B6P6"/>
<feature type="compositionally biased region" description="Polar residues" evidence="1">
    <location>
        <begin position="234"/>
        <end position="252"/>
    </location>
</feature>
<dbReference type="Proteomes" id="UP000241818">
    <property type="component" value="Unassembled WGS sequence"/>
</dbReference>
<feature type="compositionally biased region" description="Polar residues" evidence="1">
    <location>
        <begin position="192"/>
        <end position="212"/>
    </location>
</feature>
<evidence type="ECO:0000313" key="2">
    <source>
        <dbReference type="EMBL" id="PSS22408.1"/>
    </source>
</evidence>
<feature type="compositionally biased region" description="Basic and acidic residues" evidence="1">
    <location>
        <begin position="213"/>
        <end position="232"/>
    </location>
</feature>
<feature type="compositionally biased region" description="Pro residues" evidence="1">
    <location>
        <begin position="8"/>
        <end position="22"/>
    </location>
</feature>
<sequence length="541" mass="57142">MPSDNAPAPTPAPAPAPAPAPGPAHQRPAPGGHHRSTSSTHSQTHSPSTTPPQQTKQKGHKHVVSTGRIHTRASSSSKGLPKLTTKAHGNEGSHTDMRKLTKNSSATTLKKNSSHANLRRNRSTADVPRKLKEVQVRRPASVHFEIGSNQDQDQDQEDGWEEASSSASPALSRSASRSAVSSNQSSAKPSADNSQHQSPVQSHPPTRTTDGSSEQHHARHSTEGKIITERLLQRTPSLNTTKMSLATATPTTAGYLPDDMKSQGPPSVNSTPNVGSKDEVVSRFVGGSGTPSENSPFLHHHKNLSQDAKHLAEEVKRTQSMGNLAARCNNRDDDSEESALAPRSRKSTQPHAYIPPQQSRTQQKLWLQRASSNIEPQQMAPGVGMGALSGLHGAGYDGRDPRLKLQLERTGLEYLVVRRHQDPVGIALKRLEKLPGMEKMRRIPKKDGAAAAGAGRYGVGGGHSQSPKESRMRGKGPASSTSNGGGGGGGGGRSSYDAAAAQASSPGDASERGGGGEDDGVTAILRSIWEKNFDSSSTGAD</sequence>
<dbReference type="STRING" id="857342.A0A2T3B6P6"/>
<reference evidence="2 3" key="1">
    <citation type="journal article" date="2018" name="New Phytol.">
        <title>Comparative genomics and transcriptomics depict ericoid mycorrhizal fungi as versatile saprotrophs and plant mutualists.</title>
        <authorList>
            <person name="Martino E."/>
            <person name="Morin E."/>
            <person name="Grelet G.A."/>
            <person name="Kuo A."/>
            <person name="Kohler A."/>
            <person name="Daghino S."/>
            <person name="Barry K.W."/>
            <person name="Cichocki N."/>
            <person name="Clum A."/>
            <person name="Dockter R.B."/>
            <person name="Hainaut M."/>
            <person name="Kuo R.C."/>
            <person name="LaButti K."/>
            <person name="Lindahl B.D."/>
            <person name="Lindquist E.A."/>
            <person name="Lipzen A."/>
            <person name="Khouja H.R."/>
            <person name="Magnuson J."/>
            <person name="Murat C."/>
            <person name="Ohm R.A."/>
            <person name="Singer S.W."/>
            <person name="Spatafora J.W."/>
            <person name="Wang M."/>
            <person name="Veneault-Fourrey C."/>
            <person name="Henrissat B."/>
            <person name="Grigoriev I.V."/>
            <person name="Martin F.M."/>
            <person name="Perotto S."/>
        </authorList>
    </citation>
    <scope>NUCLEOTIDE SEQUENCE [LARGE SCALE GENOMIC DNA]</scope>
    <source>
        <strain evidence="2 3">ATCC 22711</strain>
    </source>
</reference>
<feature type="compositionally biased region" description="Low complexity" evidence="1">
    <location>
        <begin position="494"/>
        <end position="508"/>
    </location>
</feature>
<feature type="compositionally biased region" description="Basic and acidic residues" evidence="1">
    <location>
        <begin position="307"/>
        <end position="317"/>
    </location>
</feature>
<name>A0A2T3B6P6_AMORE</name>
<feature type="compositionally biased region" description="Acidic residues" evidence="1">
    <location>
        <begin position="152"/>
        <end position="161"/>
    </location>
</feature>
<dbReference type="AlphaFoldDB" id="A0A2T3B6P6"/>
<dbReference type="OrthoDB" id="5430106at2759"/>
<feature type="compositionally biased region" description="Low complexity" evidence="1">
    <location>
        <begin position="23"/>
        <end position="56"/>
    </location>
</feature>
<feature type="compositionally biased region" description="Gly residues" evidence="1">
    <location>
        <begin position="483"/>
        <end position="493"/>
    </location>
</feature>
<evidence type="ECO:0000256" key="1">
    <source>
        <dbReference type="SAM" id="MobiDB-lite"/>
    </source>
</evidence>
<feature type="compositionally biased region" description="Basic and acidic residues" evidence="1">
    <location>
        <begin position="434"/>
        <end position="448"/>
    </location>
</feature>
<dbReference type="GO" id="GO:0000329">
    <property type="term" value="C:fungal-type vacuole membrane"/>
    <property type="evidence" value="ECO:0007669"/>
    <property type="project" value="TreeGrafter"/>
</dbReference>
<evidence type="ECO:0000313" key="3">
    <source>
        <dbReference type="Proteomes" id="UP000241818"/>
    </source>
</evidence>
<feature type="compositionally biased region" description="Polar residues" evidence="1">
    <location>
        <begin position="356"/>
        <end position="376"/>
    </location>
</feature>
<protein>
    <submittedName>
        <fullName evidence="2">Uncharacterized protein</fullName>
    </submittedName>
</protein>